<keyword evidence="1" id="KW-1185">Reference proteome</keyword>
<sequence length="95" mass="11235">MSRSNSIKWAVMSGPKFWVGIVISWMYNLVDWPIGCRQNNDRFCVEKALTQVNNQKLNVSPTCIPRMFHAVLSRTEPFLNVNMREYWNIPVQRQF</sequence>
<accession>A0A915BUA4</accession>
<organism evidence="1 2">
    <name type="scientific">Parascaris univalens</name>
    <name type="common">Nematode worm</name>
    <dbReference type="NCBI Taxonomy" id="6257"/>
    <lineage>
        <taxon>Eukaryota</taxon>
        <taxon>Metazoa</taxon>
        <taxon>Ecdysozoa</taxon>
        <taxon>Nematoda</taxon>
        <taxon>Chromadorea</taxon>
        <taxon>Rhabditida</taxon>
        <taxon>Spirurina</taxon>
        <taxon>Ascaridomorpha</taxon>
        <taxon>Ascaridoidea</taxon>
        <taxon>Ascarididae</taxon>
        <taxon>Parascaris</taxon>
    </lineage>
</organism>
<name>A0A915BUA4_PARUN</name>
<evidence type="ECO:0000313" key="1">
    <source>
        <dbReference type="Proteomes" id="UP000887569"/>
    </source>
</evidence>
<proteinExistence type="predicted"/>
<dbReference type="AlphaFoldDB" id="A0A915BUA4"/>
<dbReference type="WBParaSite" id="PgR060_g046_t02">
    <property type="protein sequence ID" value="PgR060_g046_t02"/>
    <property type="gene ID" value="PgR060_g046"/>
</dbReference>
<evidence type="ECO:0000313" key="2">
    <source>
        <dbReference type="WBParaSite" id="PgR060_g046_t02"/>
    </source>
</evidence>
<protein>
    <submittedName>
        <fullName evidence="2">Uncharacterized protein</fullName>
    </submittedName>
</protein>
<reference evidence="2" key="1">
    <citation type="submission" date="2022-11" db="UniProtKB">
        <authorList>
            <consortium name="WormBaseParasite"/>
        </authorList>
    </citation>
    <scope>IDENTIFICATION</scope>
</reference>
<dbReference type="Proteomes" id="UP000887569">
    <property type="component" value="Unplaced"/>
</dbReference>